<sequence>MDTLRLRTSARHLATSRVVVVFVLFLVVLVPLLLGLLVAARASRWPELFLLAAAAPALGLGAAGIMLVLRLWRRSRPVLLIDDHVTLPDTGIRFPVDRLAHLQLYTRGGVPHLVLLPAHVPERGPSRAVAPYTVAFPVGANYLPYELVDLLLRRVSGVGVDRLGTI</sequence>
<feature type="transmembrane region" description="Helical" evidence="1">
    <location>
        <begin position="48"/>
        <end position="69"/>
    </location>
</feature>
<evidence type="ECO:0000313" key="2">
    <source>
        <dbReference type="EMBL" id="SMG07306.1"/>
    </source>
</evidence>
<proteinExistence type="predicted"/>
<evidence type="ECO:0000256" key="1">
    <source>
        <dbReference type="SAM" id="Phobius"/>
    </source>
</evidence>
<reference evidence="3" key="1">
    <citation type="submission" date="2017-04" db="EMBL/GenBank/DDBJ databases">
        <authorList>
            <person name="Varghese N."/>
            <person name="Submissions S."/>
        </authorList>
    </citation>
    <scope>NUCLEOTIDE SEQUENCE [LARGE SCALE GENOMIC DNA]</scope>
    <source>
        <strain evidence="3">VDS</strain>
    </source>
</reference>
<dbReference type="Proteomes" id="UP000193309">
    <property type="component" value="Unassembled WGS sequence"/>
</dbReference>
<protein>
    <recommendedName>
        <fullName evidence="4">PH domain-containing protein</fullName>
    </recommendedName>
</protein>
<keyword evidence="1" id="KW-0472">Membrane</keyword>
<evidence type="ECO:0008006" key="4">
    <source>
        <dbReference type="Google" id="ProtNLM"/>
    </source>
</evidence>
<organism evidence="2 3">
    <name type="scientific">Corynebacterium pollutisoli</name>
    <dbReference type="NCBI Taxonomy" id="1610489"/>
    <lineage>
        <taxon>Bacteria</taxon>
        <taxon>Bacillati</taxon>
        <taxon>Actinomycetota</taxon>
        <taxon>Actinomycetes</taxon>
        <taxon>Mycobacteriales</taxon>
        <taxon>Corynebacteriaceae</taxon>
        <taxon>Corynebacterium</taxon>
    </lineage>
</organism>
<keyword evidence="1" id="KW-0812">Transmembrane</keyword>
<dbReference type="STRING" id="1610489.SAMN06295981_0251"/>
<feature type="transmembrane region" description="Helical" evidence="1">
    <location>
        <begin position="20"/>
        <end position="42"/>
    </location>
</feature>
<keyword evidence="1" id="KW-1133">Transmembrane helix</keyword>
<keyword evidence="3" id="KW-1185">Reference proteome</keyword>
<dbReference type="OrthoDB" id="4418808at2"/>
<dbReference type="RefSeq" id="WP_143337456.1">
    <property type="nucleotide sequence ID" value="NZ_FXAR01000001.1"/>
</dbReference>
<dbReference type="AlphaFoldDB" id="A0A1X7HZ17"/>
<evidence type="ECO:0000313" key="3">
    <source>
        <dbReference type="Proteomes" id="UP000193309"/>
    </source>
</evidence>
<name>A0A1X7HZ17_9CORY</name>
<dbReference type="EMBL" id="FXAR01000001">
    <property type="protein sequence ID" value="SMG07306.1"/>
    <property type="molecule type" value="Genomic_DNA"/>
</dbReference>
<accession>A0A1X7HZ17</accession>
<gene>
    <name evidence="2" type="ORF">SAMN06295981_0251</name>
</gene>